<protein>
    <submittedName>
        <fullName evidence="1">Uncharacterized protein</fullName>
    </submittedName>
</protein>
<evidence type="ECO:0000313" key="1">
    <source>
        <dbReference type="EMBL" id="SVA62662.1"/>
    </source>
</evidence>
<gene>
    <name evidence="1" type="ORF">METZ01_LOCUS115516</name>
</gene>
<name>A0A381XDR4_9ZZZZ</name>
<sequence>TVQFEAFECTNVMELEDESALENTDFYLELHPNDWKDMIINIKENNGAGLSFTLNTLDLELSDGLAKSWTEDQYRQDLFFRFNQTFQYFFDASADVETVFEEMDIA</sequence>
<proteinExistence type="predicted"/>
<dbReference type="AlphaFoldDB" id="A0A381XDR4"/>
<reference evidence="1" key="1">
    <citation type="submission" date="2018-05" db="EMBL/GenBank/DDBJ databases">
        <authorList>
            <person name="Lanie J.A."/>
            <person name="Ng W.-L."/>
            <person name="Kazmierczak K.M."/>
            <person name="Andrzejewski T.M."/>
            <person name="Davidsen T.M."/>
            <person name="Wayne K.J."/>
            <person name="Tettelin H."/>
            <person name="Glass J.I."/>
            <person name="Rusch D."/>
            <person name="Podicherti R."/>
            <person name="Tsui H.-C.T."/>
            <person name="Winkler M.E."/>
        </authorList>
    </citation>
    <scope>NUCLEOTIDE SEQUENCE</scope>
</reference>
<accession>A0A381XDR4</accession>
<organism evidence="1">
    <name type="scientific">marine metagenome</name>
    <dbReference type="NCBI Taxonomy" id="408172"/>
    <lineage>
        <taxon>unclassified sequences</taxon>
        <taxon>metagenomes</taxon>
        <taxon>ecological metagenomes</taxon>
    </lineage>
</organism>
<dbReference type="EMBL" id="UINC01014744">
    <property type="protein sequence ID" value="SVA62662.1"/>
    <property type="molecule type" value="Genomic_DNA"/>
</dbReference>
<feature type="non-terminal residue" evidence="1">
    <location>
        <position position="1"/>
    </location>
</feature>